<proteinExistence type="predicted"/>
<protein>
    <recommendedName>
        <fullName evidence="2">Methyltransferase</fullName>
    </recommendedName>
</protein>
<reference evidence="1" key="1">
    <citation type="submission" date="2020-03" db="EMBL/GenBank/DDBJ databases">
        <title>The deep terrestrial virosphere.</title>
        <authorList>
            <person name="Holmfeldt K."/>
            <person name="Nilsson E."/>
            <person name="Simone D."/>
            <person name="Lopez-Fernandez M."/>
            <person name="Wu X."/>
            <person name="de Brujin I."/>
            <person name="Lundin D."/>
            <person name="Andersson A."/>
            <person name="Bertilsson S."/>
            <person name="Dopson M."/>
        </authorList>
    </citation>
    <scope>NUCLEOTIDE SEQUENCE</scope>
    <source>
        <strain evidence="1">MM415B01455</strain>
    </source>
</reference>
<accession>A0A6M3IMB8</accession>
<gene>
    <name evidence="1" type="ORF">MM415B01455_0004</name>
</gene>
<sequence length="180" mass="21045">MKEMTLVEINKEPGNGFYLTNKGTIHNYLPIYEALFSPLRDKELNIFEVGYYHGGSSKLWEKYFSKAIIKTIDIDNCVPFPESERIILELRDINDIRQEYFSDFFPDIAIDDGSHLLEDQIYFIKTVYPVLKEGGLLIVEDIQNIKNQKVVFESIGIPFDIIDLRKVKGRYDDVLILYHK</sequence>
<dbReference type="EMBL" id="MT141322">
    <property type="protein sequence ID" value="QJA58401.1"/>
    <property type="molecule type" value="Genomic_DNA"/>
</dbReference>
<dbReference type="AlphaFoldDB" id="A0A6M3IMB8"/>
<organism evidence="1">
    <name type="scientific">viral metagenome</name>
    <dbReference type="NCBI Taxonomy" id="1070528"/>
    <lineage>
        <taxon>unclassified sequences</taxon>
        <taxon>metagenomes</taxon>
        <taxon>organismal metagenomes</taxon>
    </lineage>
</organism>
<evidence type="ECO:0000313" key="1">
    <source>
        <dbReference type="EMBL" id="QJA58401.1"/>
    </source>
</evidence>
<evidence type="ECO:0008006" key="2">
    <source>
        <dbReference type="Google" id="ProtNLM"/>
    </source>
</evidence>
<name>A0A6M3IMB8_9ZZZZ</name>
<dbReference type="Gene3D" id="3.40.50.150">
    <property type="entry name" value="Vaccinia Virus protein VP39"/>
    <property type="match status" value="1"/>
</dbReference>
<dbReference type="SUPFAM" id="SSF53335">
    <property type="entry name" value="S-adenosyl-L-methionine-dependent methyltransferases"/>
    <property type="match status" value="1"/>
</dbReference>
<dbReference type="InterPro" id="IPR029063">
    <property type="entry name" value="SAM-dependent_MTases_sf"/>
</dbReference>